<keyword evidence="4" id="KW-0049">Antioxidant</keyword>
<dbReference type="Pfam" id="PF00578">
    <property type="entry name" value="AhpC-TSA"/>
    <property type="match status" value="1"/>
</dbReference>
<keyword evidence="12" id="KW-0732">Signal</keyword>
<evidence type="ECO:0000256" key="1">
    <source>
        <dbReference type="ARBA" id="ARBA00003330"/>
    </source>
</evidence>
<evidence type="ECO:0000256" key="8">
    <source>
        <dbReference type="ARBA" id="ARBA00032824"/>
    </source>
</evidence>
<dbReference type="SUPFAM" id="SSF52833">
    <property type="entry name" value="Thioredoxin-like"/>
    <property type="match status" value="1"/>
</dbReference>
<dbReference type="PROSITE" id="PS51352">
    <property type="entry name" value="THIOREDOXIN_2"/>
    <property type="match status" value="1"/>
</dbReference>
<evidence type="ECO:0000256" key="5">
    <source>
        <dbReference type="ARBA" id="ARBA00023002"/>
    </source>
</evidence>
<protein>
    <recommendedName>
        <fullName evidence="2">thioredoxin-dependent peroxiredoxin</fullName>
        <ecNumber evidence="2">1.11.1.24</ecNumber>
    </recommendedName>
    <alternativeName>
        <fullName evidence="8">Thioredoxin peroxidase</fullName>
    </alternativeName>
    <alternativeName>
        <fullName evidence="10">Thioredoxin-dependent peroxiredoxin Bcp</fullName>
    </alternativeName>
</protein>
<gene>
    <name evidence="14" type="ORF">V3390_06560</name>
</gene>
<evidence type="ECO:0000256" key="12">
    <source>
        <dbReference type="SAM" id="SignalP"/>
    </source>
</evidence>
<dbReference type="GO" id="GO:0140824">
    <property type="term" value="F:thioredoxin-dependent peroxiredoxin activity"/>
    <property type="evidence" value="ECO:0007669"/>
    <property type="project" value="UniProtKB-EC"/>
</dbReference>
<evidence type="ECO:0000256" key="3">
    <source>
        <dbReference type="ARBA" id="ARBA00022559"/>
    </source>
</evidence>
<comment type="similarity">
    <text evidence="9">Belongs to the peroxiredoxin family. BCP/PrxQ subfamily.</text>
</comment>
<evidence type="ECO:0000256" key="11">
    <source>
        <dbReference type="ARBA" id="ARBA00049091"/>
    </source>
</evidence>
<accession>A0ABU7UZC7</accession>
<reference evidence="14 15" key="1">
    <citation type="submission" date="2024-01" db="EMBL/GenBank/DDBJ databases">
        <title>Novel species of the genus Luteimonas isolated from rivers.</title>
        <authorList>
            <person name="Lu H."/>
        </authorList>
    </citation>
    <scope>NUCLEOTIDE SEQUENCE [LARGE SCALE GENOMIC DNA]</scope>
    <source>
        <strain evidence="14 15">FXH3W</strain>
    </source>
</reference>
<comment type="catalytic activity">
    <reaction evidence="11">
        <text>a hydroperoxide + [thioredoxin]-dithiol = an alcohol + [thioredoxin]-disulfide + H2O</text>
        <dbReference type="Rhea" id="RHEA:62620"/>
        <dbReference type="Rhea" id="RHEA-COMP:10698"/>
        <dbReference type="Rhea" id="RHEA-COMP:10700"/>
        <dbReference type="ChEBI" id="CHEBI:15377"/>
        <dbReference type="ChEBI" id="CHEBI:29950"/>
        <dbReference type="ChEBI" id="CHEBI:30879"/>
        <dbReference type="ChEBI" id="CHEBI:35924"/>
        <dbReference type="ChEBI" id="CHEBI:50058"/>
        <dbReference type="EC" id="1.11.1.24"/>
    </reaction>
</comment>
<name>A0ABU7UZC7_9GAMM</name>
<dbReference type="InterPro" id="IPR000866">
    <property type="entry name" value="AhpC/TSA"/>
</dbReference>
<keyword evidence="6" id="KW-1015">Disulfide bond</keyword>
<dbReference type="PANTHER" id="PTHR42801">
    <property type="entry name" value="THIOREDOXIN-DEPENDENT PEROXIDE REDUCTASE"/>
    <property type="match status" value="1"/>
</dbReference>
<proteinExistence type="inferred from homology"/>
<evidence type="ECO:0000313" key="14">
    <source>
        <dbReference type="EMBL" id="MEF2155894.1"/>
    </source>
</evidence>
<dbReference type="EMBL" id="JAZHBO010000002">
    <property type="protein sequence ID" value="MEF2155894.1"/>
    <property type="molecule type" value="Genomic_DNA"/>
</dbReference>
<dbReference type="Gene3D" id="3.40.30.10">
    <property type="entry name" value="Glutaredoxin"/>
    <property type="match status" value="1"/>
</dbReference>
<keyword evidence="3 14" id="KW-0575">Peroxidase</keyword>
<feature type="signal peptide" evidence="12">
    <location>
        <begin position="1"/>
        <end position="27"/>
    </location>
</feature>
<dbReference type="PANTHER" id="PTHR42801:SF4">
    <property type="entry name" value="AHPC_TSA FAMILY PROTEIN"/>
    <property type="match status" value="1"/>
</dbReference>
<comment type="caution">
    <text evidence="14">The sequence shown here is derived from an EMBL/GenBank/DDBJ whole genome shotgun (WGS) entry which is preliminary data.</text>
</comment>
<dbReference type="InterPro" id="IPR013766">
    <property type="entry name" value="Thioredoxin_domain"/>
</dbReference>
<evidence type="ECO:0000256" key="6">
    <source>
        <dbReference type="ARBA" id="ARBA00023157"/>
    </source>
</evidence>
<keyword evidence="7" id="KW-0676">Redox-active center</keyword>
<feature type="chain" id="PRO_5045726850" description="thioredoxin-dependent peroxiredoxin" evidence="12">
    <location>
        <begin position="28"/>
        <end position="182"/>
    </location>
</feature>
<evidence type="ECO:0000259" key="13">
    <source>
        <dbReference type="PROSITE" id="PS51352"/>
    </source>
</evidence>
<evidence type="ECO:0000256" key="10">
    <source>
        <dbReference type="ARBA" id="ARBA00042639"/>
    </source>
</evidence>
<dbReference type="InterPro" id="IPR036249">
    <property type="entry name" value="Thioredoxin-like_sf"/>
</dbReference>
<comment type="function">
    <text evidence="1">Thiol-specific peroxidase that catalyzes the reduction of hydrogen peroxide and organic hydroperoxides to water and alcohols, respectively. Plays a role in cell protection against oxidative stress by detoxifying peroxides and as sensor of hydrogen peroxide-mediated signaling events.</text>
</comment>
<feature type="domain" description="Thioredoxin" evidence="13">
    <location>
        <begin position="29"/>
        <end position="182"/>
    </location>
</feature>
<keyword evidence="5 14" id="KW-0560">Oxidoreductase</keyword>
<dbReference type="EC" id="1.11.1.24" evidence="2"/>
<dbReference type="CDD" id="cd03017">
    <property type="entry name" value="PRX_BCP"/>
    <property type="match status" value="1"/>
</dbReference>
<evidence type="ECO:0000256" key="9">
    <source>
        <dbReference type="ARBA" id="ARBA00038489"/>
    </source>
</evidence>
<dbReference type="InterPro" id="IPR050924">
    <property type="entry name" value="Peroxiredoxin_BCP/PrxQ"/>
</dbReference>
<evidence type="ECO:0000256" key="2">
    <source>
        <dbReference type="ARBA" id="ARBA00013017"/>
    </source>
</evidence>
<dbReference type="RefSeq" id="WP_331703879.1">
    <property type="nucleotide sequence ID" value="NZ_JAZHBO010000002.1"/>
</dbReference>
<evidence type="ECO:0000313" key="15">
    <source>
        <dbReference type="Proteomes" id="UP001356170"/>
    </source>
</evidence>
<keyword evidence="15" id="KW-1185">Reference proteome</keyword>
<organism evidence="14 15">
    <name type="scientific">Aquilutibacter rugosus</name>
    <dbReference type="NCBI Taxonomy" id="3115820"/>
    <lineage>
        <taxon>Bacteria</taxon>
        <taxon>Pseudomonadati</taxon>
        <taxon>Pseudomonadota</taxon>
        <taxon>Gammaproteobacteria</taxon>
        <taxon>Lysobacterales</taxon>
        <taxon>Lysobacteraceae</taxon>
        <taxon>Aquilutibacter</taxon>
    </lineage>
</organism>
<evidence type="ECO:0000256" key="4">
    <source>
        <dbReference type="ARBA" id="ARBA00022862"/>
    </source>
</evidence>
<dbReference type="Proteomes" id="UP001356170">
    <property type="component" value="Unassembled WGS sequence"/>
</dbReference>
<sequence>MIRLPFLRMTAAITAAVTALLAFPAAAALKPGDTAPQFKAPGYLAGKPIKFNLAESLRKGPVVVYFFPAAFTQGCNIEARLFSVAIDDFKKKGVSVIGVTAGNIDRLAEFSASTEHCSGKFQVVADPGAKIAKQYDATLALKPGWSNRTSYLIGTDGKIKATHSDLSPKEHVSSMLEAAGKL</sequence>
<evidence type="ECO:0000256" key="7">
    <source>
        <dbReference type="ARBA" id="ARBA00023284"/>
    </source>
</evidence>